<comment type="caution">
    <text evidence="2">The sequence shown here is derived from an EMBL/GenBank/DDBJ whole genome shotgun (WGS) entry which is preliminary data.</text>
</comment>
<gene>
    <name evidence="2" type="ORF">DX914_04625</name>
</gene>
<dbReference type="EMBL" id="QTSU01000001">
    <property type="protein sequence ID" value="RDZ28427.1"/>
    <property type="molecule type" value="Genomic_DNA"/>
</dbReference>
<evidence type="ECO:0000256" key="1">
    <source>
        <dbReference type="SAM" id="SignalP"/>
    </source>
</evidence>
<dbReference type="RefSeq" id="WP_115857868.1">
    <property type="nucleotide sequence ID" value="NZ_QTSU01000001.1"/>
</dbReference>
<organism evidence="2 3">
    <name type="scientific">Lysobacter silvisoli</name>
    <dbReference type="NCBI Taxonomy" id="2293254"/>
    <lineage>
        <taxon>Bacteria</taxon>
        <taxon>Pseudomonadati</taxon>
        <taxon>Pseudomonadota</taxon>
        <taxon>Gammaproteobacteria</taxon>
        <taxon>Lysobacterales</taxon>
        <taxon>Lysobacteraceae</taxon>
        <taxon>Lysobacter</taxon>
    </lineage>
</organism>
<evidence type="ECO:0000313" key="2">
    <source>
        <dbReference type="EMBL" id="RDZ28427.1"/>
    </source>
</evidence>
<protein>
    <submittedName>
        <fullName evidence="2">Uncharacterized protein</fullName>
    </submittedName>
</protein>
<feature type="chain" id="PRO_5016738308" evidence="1">
    <location>
        <begin position="31"/>
        <end position="446"/>
    </location>
</feature>
<dbReference type="OrthoDB" id="277629at2"/>
<keyword evidence="1" id="KW-0732">Signal</keyword>
<evidence type="ECO:0000313" key="3">
    <source>
        <dbReference type="Proteomes" id="UP000264492"/>
    </source>
</evidence>
<keyword evidence="3" id="KW-1185">Reference proteome</keyword>
<sequence>MRTTIRRYRAHALAALCGPWLLAAALTAPAQDLPPDPIDEFYRQFNAQPDEYRRFLLAYGYPVGGDEALAYEVGQMLATEYGFYGRPNDADRQMPFWEELPDAYALPTRRNHVALPALDWVAARAASRQVVMINEAHHRNTTRRLTLALLPRLRALGYTHLALETLDAADTELAQRGYPLYSRSGYYSGDPIYAELIREALRLGYTLVPYDSAGIPGQTQQQRETRQAEHLVERVLRANPQAKLLVHAGYAHIDKGLGGFGPTTRPMAMEFQRLTGIEPLSVEQAILSPAPPGEPASVADRLAAEFRPTQPSVLLARGTLRPWALWPNRHDATVIFADTPDAVVRPDWMRLGGRRVPVDLSAYLQACLARLPCALEARYAGDRADAVPADQTVVLTAAERRLPLYLRPGRYDLKVRDGSGQIVGRRLLKVCAPGVRGPACARPAFP</sequence>
<dbReference type="Proteomes" id="UP000264492">
    <property type="component" value="Unassembled WGS sequence"/>
</dbReference>
<name>A0A371K3L1_9GAMM</name>
<accession>A0A371K3L1</accession>
<reference evidence="2 3" key="1">
    <citation type="submission" date="2018-08" db="EMBL/GenBank/DDBJ databases">
        <title>Lysobacter sp. zong2l5, whole genome shotgun sequence.</title>
        <authorList>
            <person name="Zhang X."/>
            <person name="Feng G."/>
            <person name="Zhu H."/>
        </authorList>
    </citation>
    <scope>NUCLEOTIDE SEQUENCE [LARGE SCALE GENOMIC DNA]</scope>
    <source>
        <strain evidence="3">zong2l5</strain>
    </source>
</reference>
<feature type="signal peptide" evidence="1">
    <location>
        <begin position="1"/>
        <end position="30"/>
    </location>
</feature>
<proteinExistence type="predicted"/>
<dbReference type="AlphaFoldDB" id="A0A371K3L1"/>